<dbReference type="CDD" id="cd07041">
    <property type="entry name" value="STAS_RsbR_RsbS_like"/>
    <property type="match status" value="1"/>
</dbReference>
<dbReference type="RefSeq" id="WP_119114881.1">
    <property type="nucleotide sequence ID" value="NZ_CBCSEO010000036.1"/>
</dbReference>
<comment type="caution">
    <text evidence="3">The sequence shown here is derived from an EMBL/GenBank/DDBJ whole genome shotgun (WGS) entry which is preliminary data.</text>
</comment>
<protein>
    <submittedName>
        <fullName evidence="3">STAS domain-containing protein</fullName>
    </submittedName>
</protein>
<dbReference type="PANTHER" id="PTHR33745:SF3">
    <property type="entry name" value="RSBT CO-ANTAGONIST PROTEIN RSBRC"/>
    <property type="match status" value="1"/>
</dbReference>
<dbReference type="InterPro" id="IPR002645">
    <property type="entry name" value="STAS_dom"/>
</dbReference>
<sequence length="274" mass="30849">MNCKKAVVEYLTSNSKELASELVANILDRFHIEIPQQEIDNSINVYNEFFGFLGDLLEGSEEEAPATLIQWSRANGEREASQGGNVSEVLIRYPATRIVFSKLLTRIGKEHQLTVDDMVWMITRVNYLLDLSLNETVFAFERLSEKLLRESKEEIYILSAPVVPIQNGLAILPLVGSMDHDRATHIMENAIPKVAQHKFRCLIIDFSGIVNIDATIARHIYDFYNVLRLLGIECIATGIRPEMAFAAVEAGINFSAIKTFANVRQAVESFNTEI</sequence>
<keyword evidence="1" id="KW-0597">Phosphoprotein</keyword>
<dbReference type="PANTHER" id="PTHR33745">
    <property type="entry name" value="RSBT ANTAGONIST PROTEIN RSBS-RELATED"/>
    <property type="match status" value="1"/>
</dbReference>
<evidence type="ECO:0000313" key="4">
    <source>
        <dbReference type="Proteomes" id="UP000265816"/>
    </source>
</evidence>
<dbReference type="EMBL" id="QWVT01000058">
    <property type="protein sequence ID" value="RID81532.1"/>
    <property type="molecule type" value="Genomic_DNA"/>
</dbReference>
<dbReference type="SUPFAM" id="SSF52091">
    <property type="entry name" value="SpoIIaa-like"/>
    <property type="match status" value="1"/>
</dbReference>
<keyword evidence="4" id="KW-1185">Reference proteome</keyword>
<dbReference type="Gene3D" id="3.30.750.24">
    <property type="entry name" value="STAS domain"/>
    <property type="match status" value="1"/>
</dbReference>
<dbReference type="InterPro" id="IPR051932">
    <property type="entry name" value="Bact_StressResp_Reg"/>
</dbReference>
<reference evidence="3 4" key="1">
    <citation type="submission" date="2018-08" db="EMBL/GenBank/DDBJ databases">
        <title>Bacillus jemisoniae sp. nov., Bacillus chryseoplanitiae sp. nov., Bacillus resnikiae sp. nov., and Bacillus frankliniae sp. nov., isolated from Viking spacecraft and associated surfaces.</title>
        <authorList>
            <person name="Seuylemezian A."/>
            <person name="Vaishampayan P."/>
        </authorList>
    </citation>
    <scope>NUCLEOTIDE SEQUENCE [LARGE SCALE GENOMIC DNA]</scope>
    <source>
        <strain evidence="3 4">JJ-247</strain>
    </source>
</reference>
<accession>A0A398AV87</accession>
<dbReference type="AlphaFoldDB" id="A0A398AV87"/>
<dbReference type="OrthoDB" id="2677458at2"/>
<dbReference type="PROSITE" id="PS50801">
    <property type="entry name" value="STAS"/>
    <property type="match status" value="1"/>
</dbReference>
<proteinExistence type="predicted"/>
<evidence type="ECO:0000256" key="1">
    <source>
        <dbReference type="ARBA" id="ARBA00022553"/>
    </source>
</evidence>
<evidence type="ECO:0000313" key="3">
    <source>
        <dbReference type="EMBL" id="RID81532.1"/>
    </source>
</evidence>
<organism evidence="3 4">
    <name type="scientific">Mesobacillus zeae</name>
    <dbReference type="NCBI Taxonomy" id="1917180"/>
    <lineage>
        <taxon>Bacteria</taxon>
        <taxon>Bacillati</taxon>
        <taxon>Bacillota</taxon>
        <taxon>Bacilli</taxon>
        <taxon>Bacillales</taxon>
        <taxon>Bacillaceae</taxon>
        <taxon>Mesobacillus</taxon>
    </lineage>
</organism>
<feature type="domain" description="STAS" evidence="2">
    <location>
        <begin position="159"/>
        <end position="270"/>
    </location>
</feature>
<dbReference type="InterPro" id="IPR036513">
    <property type="entry name" value="STAS_dom_sf"/>
</dbReference>
<evidence type="ECO:0000259" key="2">
    <source>
        <dbReference type="PROSITE" id="PS50801"/>
    </source>
</evidence>
<gene>
    <name evidence="3" type="ORF">D1970_21430</name>
</gene>
<dbReference type="Pfam" id="PF01740">
    <property type="entry name" value="STAS"/>
    <property type="match status" value="1"/>
</dbReference>
<dbReference type="Proteomes" id="UP000265816">
    <property type="component" value="Unassembled WGS sequence"/>
</dbReference>
<name>A0A398AV87_9BACI</name>